<evidence type="ECO:0000256" key="7">
    <source>
        <dbReference type="ARBA" id="ARBA00022692"/>
    </source>
</evidence>
<accession>A0AAN8AVG1</accession>
<sequence>MLPLSVKDDEYKPAKFNLLLKLSGWFRSILADKTSRNLFFFLCLNLSFAFVELSYGIWSNSLGLISDSFHMFFDCTALLAGLAASVISRWRSNDSFSYGYVRAEVLAGFVNGLFLIFTAFFIFSEGVERALEPPDVHHDRLLPVSVAGLLVNLVGIFVFQHGGHGHSHGGEGEGHGHSHSLFNGSANHGHSHGAKDHGAHSHDGHSHGGHDGHGHSHGGQDAHGHSHGGHGHSHDSHEDSHCHDKLTPGKGASKQILQGVLLHIIADTLGSVGVIISALLMQRYDLMIADPICSMLISLLIGVSVVPLLKESIGILMQRTPPSLDQKLPESYQRVQQLQGVYNLQEPHFWTLCTDVYIGTLKLLVAPDADTRWILSQTHNIFTQAGVRQLYVQIETASM</sequence>
<evidence type="ECO:0000256" key="3">
    <source>
        <dbReference type="ARBA" id="ARBA00004541"/>
    </source>
</evidence>
<dbReference type="GO" id="GO:0016529">
    <property type="term" value="C:sarcoplasmic reticulum"/>
    <property type="evidence" value="ECO:0007669"/>
    <property type="project" value="UniProtKB-SubCell"/>
</dbReference>
<keyword evidence="9" id="KW-0703">Sarcoplasmic reticulum</keyword>
<dbReference type="SUPFAM" id="SSF161111">
    <property type="entry name" value="Cation efflux protein transmembrane domain-like"/>
    <property type="match status" value="1"/>
</dbReference>
<dbReference type="EMBL" id="JAUZQC010000006">
    <property type="protein sequence ID" value="KAK5870404.1"/>
    <property type="molecule type" value="Genomic_DNA"/>
</dbReference>
<organism evidence="19 20">
    <name type="scientific">Eleginops maclovinus</name>
    <name type="common">Patagonian blennie</name>
    <name type="synonym">Eleginus maclovinus</name>
    <dbReference type="NCBI Taxonomy" id="56733"/>
    <lineage>
        <taxon>Eukaryota</taxon>
        <taxon>Metazoa</taxon>
        <taxon>Chordata</taxon>
        <taxon>Craniata</taxon>
        <taxon>Vertebrata</taxon>
        <taxon>Euteleostomi</taxon>
        <taxon>Actinopterygii</taxon>
        <taxon>Neopterygii</taxon>
        <taxon>Teleostei</taxon>
        <taxon>Neoteleostei</taxon>
        <taxon>Acanthomorphata</taxon>
        <taxon>Eupercaria</taxon>
        <taxon>Perciformes</taxon>
        <taxon>Notothenioidei</taxon>
        <taxon>Eleginopidae</taxon>
        <taxon>Eleginops</taxon>
    </lineage>
</organism>
<comment type="subunit">
    <text evidence="5 16">Homooligomer.</text>
</comment>
<feature type="transmembrane region" description="Helical" evidence="16">
    <location>
        <begin position="260"/>
        <end position="280"/>
    </location>
</feature>
<evidence type="ECO:0000313" key="20">
    <source>
        <dbReference type="Proteomes" id="UP001346869"/>
    </source>
</evidence>
<dbReference type="GO" id="GO:0005385">
    <property type="term" value="F:zinc ion transmembrane transporter activity"/>
    <property type="evidence" value="ECO:0007669"/>
    <property type="project" value="UniProtKB-UniRule"/>
</dbReference>
<comment type="function">
    <text evidence="15">Zinc ion transporter mediating zinc entry from the cytosol into the lumen of organelles along the secretory pathway. By contributing to zinc ion homeostasis within the early secretory pathway, regulates the activation and folding of enzymes like alkaline phosphatases.</text>
</comment>
<dbReference type="PANTHER" id="PTHR45755:SF4">
    <property type="entry name" value="ZINC TRANSPORTER 7"/>
    <property type="match status" value="1"/>
</dbReference>
<evidence type="ECO:0000256" key="5">
    <source>
        <dbReference type="ARBA" id="ARBA00011182"/>
    </source>
</evidence>
<comment type="subcellular location">
    <subcellularLocation>
        <location evidence="3">Cytoplasmic vesicle</location>
    </subcellularLocation>
    <subcellularLocation>
        <location evidence="16">Golgi apparatus</location>
        <location evidence="16">trans-Golgi network membrane</location>
        <topology evidence="16">Multi-pass membrane protein</topology>
    </subcellularLocation>
    <subcellularLocation>
        <location evidence="1">Membrane</location>
        <topology evidence="1">Multi-pass membrane protein</topology>
    </subcellularLocation>
    <subcellularLocation>
        <location evidence="2">Sarcoplasmic reticulum</location>
    </subcellularLocation>
</comment>
<dbReference type="Gene3D" id="1.20.1510.10">
    <property type="entry name" value="Cation efflux protein transmembrane domain"/>
    <property type="match status" value="1"/>
</dbReference>
<keyword evidence="6 16" id="KW-0813">Transport</keyword>
<feature type="transmembrane region" description="Helical" evidence="16">
    <location>
        <begin position="69"/>
        <end position="87"/>
    </location>
</feature>
<evidence type="ECO:0000256" key="14">
    <source>
        <dbReference type="ARBA" id="ARBA00034634"/>
    </source>
</evidence>
<evidence type="ECO:0000256" key="10">
    <source>
        <dbReference type="ARBA" id="ARBA00022989"/>
    </source>
</evidence>
<name>A0AAN8AVG1_ELEMC</name>
<dbReference type="Pfam" id="PF01545">
    <property type="entry name" value="Cation_efflux"/>
    <property type="match status" value="1"/>
</dbReference>
<dbReference type="GO" id="GO:0016020">
    <property type="term" value="C:membrane"/>
    <property type="evidence" value="ECO:0007669"/>
    <property type="project" value="UniProtKB-SubCell"/>
</dbReference>
<evidence type="ECO:0000256" key="11">
    <source>
        <dbReference type="ARBA" id="ARBA00023065"/>
    </source>
</evidence>
<keyword evidence="8" id="KW-0862">Zinc</keyword>
<dbReference type="GO" id="GO:1904257">
    <property type="term" value="P:zinc ion import into Golgi lumen"/>
    <property type="evidence" value="ECO:0007669"/>
    <property type="project" value="TreeGrafter"/>
</dbReference>
<feature type="compositionally biased region" description="Basic and acidic residues" evidence="17">
    <location>
        <begin position="193"/>
        <end position="224"/>
    </location>
</feature>
<evidence type="ECO:0000256" key="17">
    <source>
        <dbReference type="SAM" id="MobiDB-lite"/>
    </source>
</evidence>
<evidence type="ECO:0000256" key="16">
    <source>
        <dbReference type="RuleBase" id="RU369017"/>
    </source>
</evidence>
<evidence type="ECO:0000256" key="6">
    <source>
        <dbReference type="ARBA" id="ARBA00022448"/>
    </source>
</evidence>
<protein>
    <recommendedName>
        <fullName evidence="16">Zinc transporter</fullName>
    </recommendedName>
</protein>
<evidence type="ECO:0000259" key="18">
    <source>
        <dbReference type="Pfam" id="PF01545"/>
    </source>
</evidence>
<dbReference type="GO" id="GO:0005794">
    <property type="term" value="C:Golgi apparatus"/>
    <property type="evidence" value="ECO:0007669"/>
    <property type="project" value="UniProtKB-SubCell"/>
</dbReference>
<feature type="region of interest" description="Disordered" evidence="17">
    <location>
        <begin position="164"/>
        <end position="247"/>
    </location>
</feature>
<evidence type="ECO:0000313" key="19">
    <source>
        <dbReference type="EMBL" id="KAK5870404.1"/>
    </source>
</evidence>
<dbReference type="Proteomes" id="UP001346869">
    <property type="component" value="Unassembled WGS sequence"/>
</dbReference>
<dbReference type="GO" id="GO:0031410">
    <property type="term" value="C:cytoplasmic vesicle"/>
    <property type="evidence" value="ECO:0007669"/>
    <property type="project" value="UniProtKB-SubCell"/>
</dbReference>
<evidence type="ECO:0000256" key="8">
    <source>
        <dbReference type="ARBA" id="ARBA00022906"/>
    </source>
</evidence>
<dbReference type="NCBIfam" id="TIGR01297">
    <property type="entry name" value="CDF"/>
    <property type="match status" value="1"/>
</dbReference>
<evidence type="ECO:0000256" key="12">
    <source>
        <dbReference type="ARBA" id="ARBA00023136"/>
    </source>
</evidence>
<keyword evidence="16" id="KW-0333">Golgi apparatus</keyword>
<keyword evidence="13" id="KW-0968">Cytoplasmic vesicle</keyword>
<reference evidence="19 20" key="1">
    <citation type="journal article" date="2023" name="Genes (Basel)">
        <title>Chromosome-Level Genome Assembly and Circadian Gene Repertoire of the Patagonia Blennie Eleginops maclovinus-The Closest Ancestral Proxy of Antarctic Cryonotothenioids.</title>
        <authorList>
            <person name="Cheng C.C."/>
            <person name="Rivera-Colon A.G."/>
            <person name="Minhas B.F."/>
            <person name="Wilson L."/>
            <person name="Rayamajhi N."/>
            <person name="Vargas-Chacoff L."/>
            <person name="Catchen J.M."/>
        </authorList>
    </citation>
    <scope>NUCLEOTIDE SEQUENCE [LARGE SCALE GENOMIC DNA]</scope>
    <source>
        <strain evidence="19">JMC-PN-2008</strain>
    </source>
</reference>
<gene>
    <name evidence="19" type="ORF">PBY51_025040</name>
</gene>
<feature type="transmembrane region" description="Helical" evidence="16">
    <location>
        <begin position="37"/>
        <end position="57"/>
    </location>
</feature>
<dbReference type="PANTHER" id="PTHR45755">
    <property type="match status" value="1"/>
</dbReference>
<feature type="domain" description="Cation efflux protein transmembrane" evidence="18">
    <location>
        <begin position="38"/>
        <end position="317"/>
    </location>
</feature>
<comment type="catalytic activity">
    <reaction evidence="14">
        <text>Zn(2+)(in) = Zn(2+)(out)</text>
        <dbReference type="Rhea" id="RHEA:29351"/>
        <dbReference type="ChEBI" id="CHEBI:29105"/>
    </reaction>
</comment>
<feature type="transmembrane region" description="Helical" evidence="16">
    <location>
        <begin position="99"/>
        <end position="121"/>
    </location>
</feature>
<feature type="transmembrane region" description="Helical" evidence="16">
    <location>
        <begin position="286"/>
        <end position="309"/>
    </location>
</feature>
<keyword evidence="11 16" id="KW-0406">Ion transport</keyword>
<dbReference type="InterPro" id="IPR058533">
    <property type="entry name" value="Cation_efflux_TM"/>
</dbReference>
<dbReference type="GO" id="GO:0006882">
    <property type="term" value="P:intracellular zinc ion homeostasis"/>
    <property type="evidence" value="ECO:0007669"/>
    <property type="project" value="InterPro"/>
</dbReference>
<comment type="function">
    <text evidence="16">Functions as a zinc transporter.</text>
</comment>
<feature type="compositionally biased region" description="Basic and acidic residues" evidence="17">
    <location>
        <begin position="232"/>
        <end position="247"/>
    </location>
</feature>
<keyword evidence="8" id="KW-0864">Zinc transport</keyword>
<evidence type="ECO:0000256" key="9">
    <source>
        <dbReference type="ARBA" id="ARBA00022951"/>
    </source>
</evidence>
<evidence type="ECO:0000256" key="2">
    <source>
        <dbReference type="ARBA" id="ARBA00004369"/>
    </source>
</evidence>
<keyword evidence="10 16" id="KW-1133">Transmembrane helix</keyword>
<keyword evidence="7 16" id="KW-0812">Transmembrane</keyword>
<feature type="transmembrane region" description="Helical" evidence="16">
    <location>
        <begin position="141"/>
        <end position="159"/>
    </location>
</feature>
<comment type="caution">
    <text evidence="19">The sequence shown here is derived from an EMBL/GenBank/DDBJ whole genome shotgun (WGS) entry which is preliminary data.</text>
</comment>
<keyword evidence="20" id="KW-1185">Reference proteome</keyword>
<evidence type="ECO:0000256" key="1">
    <source>
        <dbReference type="ARBA" id="ARBA00004141"/>
    </source>
</evidence>
<dbReference type="AlphaFoldDB" id="A0AAN8AVG1"/>
<dbReference type="InterPro" id="IPR027469">
    <property type="entry name" value="Cation_efflux_TMD_sf"/>
</dbReference>
<comment type="similarity">
    <text evidence="4 16">Belongs to the cation diffusion facilitator (CDF) transporter (TC 2.A.4) family. SLC30A subfamily.</text>
</comment>
<dbReference type="InterPro" id="IPR045316">
    <property type="entry name" value="Msc2-like"/>
</dbReference>
<reference evidence="19 20" key="2">
    <citation type="journal article" date="2023" name="Mol. Biol. Evol.">
        <title>Genomics of Secondarily Temperate Adaptation in the Only Non-Antarctic Icefish.</title>
        <authorList>
            <person name="Rivera-Colon A.G."/>
            <person name="Rayamajhi N."/>
            <person name="Minhas B.F."/>
            <person name="Madrigal G."/>
            <person name="Bilyk K.T."/>
            <person name="Yoon V."/>
            <person name="Hune M."/>
            <person name="Gregory S."/>
            <person name="Cheng C.H.C."/>
            <person name="Catchen J.M."/>
        </authorList>
    </citation>
    <scope>NUCLEOTIDE SEQUENCE [LARGE SCALE GENOMIC DNA]</scope>
    <source>
        <strain evidence="19">JMC-PN-2008</strain>
    </source>
</reference>
<evidence type="ECO:0000256" key="13">
    <source>
        <dbReference type="ARBA" id="ARBA00023329"/>
    </source>
</evidence>
<proteinExistence type="inferred from homology"/>
<keyword evidence="12 16" id="KW-0472">Membrane</keyword>
<evidence type="ECO:0000256" key="4">
    <source>
        <dbReference type="ARBA" id="ARBA00008873"/>
    </source>
</evidence>
<dbReference type="InterPro" id="IPR002524">
    <property type="entry name" value="Cation_efflux"/>
</dbReference>
<evidence type="ECO:0000256" key="15">
    <source>
        <dbReference type="ARBA" id="ARBA00046010"/>
    </source>
</evidence>